<dbReference type="PANTHER" id="PTHR15503">
    <property type="entry name" value="LDOC1 RELATED"/>
    <property type="match status" value="1"/>
</dbReference>
<dbReference type="Pfam" id="PF08284">
    <property type="entry name" value="RVP_2"/>
    <property type="match status" value="1"/>
</dbReference>
<evidence type="ECO:0000256" key="1">
    <source>
        <dbReference type="SAM" id="MobiDB-lite"/>
    </source>
</evidence>
<dbReference type="InterPro" id="IPR021109">
    <property type="entry name" value="Peptidase_aspartic_dom_sf"/>
</dbReference>
<feature type="region of interest" description="Disordered" evidence="1">
    <location>
        <begin position="127"/>
        <end position="151"/>
    </location>
</feature>
<dbReference type="AlphaFoldDB" id="A0A699R3C8"/>
<keyword evidence="2" id="KW-0808">Transferase</keyword>
<dbReference type="Gene3D" id="2.40.70.10">
    <property type="entry name" value="Acid Proteases"/>
    <property type="match status" value="1"/>
</dbReference>
<dbReference type="EMBL" id="BKCJ011070732">
    <property type="protein sequence ID" value="GFC79497.1"/>
    <property type="molecule type" value="Genomic_DNA"/>
</dbReference>
<accession>A0A699R3C8</accession>
<dbReference type="SUPFAM" id="SSF50630">
    <property type="entry name" value="Acid proteases"/>
    <property type="match status" value="1"/>
</dbReference>
<dbReference type="CDD" id="cd00303">
    <property type="entry name" value="retropepsin_like"/>
    <property type="match status" value="1"/>
</dbReference>
<proteinExistence type="predicted"/>
<dbReference type="GO" id="GO:0003964">
    <property type="term" value="F:RNA-directed DNA polymerase activity"/>
    <property type="evidence" value="ECO:0007669"/>
    <property type="project" value="UniProtKB-KW"/>
</dbReference>
<feature type="compositionally biased region" description="Basic and acidic residues" evidence="1">
    <location>
        <begin position="127"/>
        <end position="139"/>
    </location>
</feature>
<keyword evidence="2" id="KW-0548">Nucleotidyltransferase</keyword>
<organism evidence="2">
    <name type="scientific">Tanacetum cinerariifolium</name>
    <name type="common">Dalmatian daisy</name>
    <name type="synonym">Chrysanthemum cinerariifolium</name>
    <dbReference type="NCBI Taxonomy" id="118510"/>
    <lineage>
        <taxon>Eukaryota</taxon>
        <taxon>Viridiplantae</taxon>
        <taxon>Streptophyta</taxon>
        <taxon>Embryophyta</taxon>
        <taxon>Tracheophyta</taxon>
        <taxon>Spermatophyta</taxon>
        <taxon>Magnoliopsida</taxon>
        <taxon>eudicotyledons</taxon>
        <taxon>Gunneridae</taxon>
        <taxon>Pentapetalae</taxon>
        <taxon>asterids</taxon>
        <taxon>campanulids</taxon>
        <taxon>Asterales</taxon>
        <taxon>Asteraceae</taxon>
        <taxon>Asteroideae</taxon>
        <taxon>Anthemideae</taxon>
        <taxon>Anthemidinae</taxon>
        <taxon>Tanacetum</taxon>
    </lineage>
</organism>
<sequence>MSMFLLNNRYAKILFDTGADRSFVSTTFSALFDITPTTLENHYDVELADGKIIGVNTIIRGCTLKFMNHPFNIDLMPVPLGTFDIIIGMDWLTKYHGVIICGEKTLDETIELDNDLMDQKLRTFAERHNENKRKVDDSPRNNQQHPTRSKM</sequence>
<reference evidence="2" key="1">
    <citation type="journal article" date="2019" name="Sci. Rep.">
        <title>Draft genome of Tanacetum cinerariifolium, the natural source of mosquito coil.</title>
        <authorList>
            <person name="Yamashiro T."/>
            <person name="Shiraishi A."/>
            <person name="Satake H."/>
            <person name="Nakayama K."/>
        </authorList>
    </citation>
    <scope>NUCLEOTIDE SEQUENCE</scope>
</reference>
<comment type="caution">
    <text evidence="2">The sequence shown here is derived from an EMBL/GenBank/DDBJ whole genome shotgun (WGS) entry which is preliminary data.</text>
</comment>
<feature type="compositionally biased region" description="Polar residues" evidence="1">
    <location>
        <begin position="140"/>
        <end position="151"/>
    </location>
</feature>
<keyword evidence="2" id="KW-0695">RNA-directed DNA polymerase</keyword>
<evidence type="ECO:0000313" key="2">
    <source>
        <dbReference type="EMBL" id="GFC79497.1"/>
    </source>
</evidence>
<protein>
    <submittedName>
        <fullName evidence="2">Reverse transcriptase domain-containing protein</fullName>
    </submittedName>
</protein>
<gene>
    <name evidence="2" type="ORF">Tci_851467</name>
</gene>
<dbReference type="PANTHER" id="PTHR15503:SF45">
    <property type="entry name" value="RNA-DIRECTED DNA POLYMERASE HOMOLOG"/>
    <property type="match status" value="1"/>
</dbReference>
<name>A0A699R3C8_TANCI</name>
<dbReference type="InterPro" id="IPR032567">
    <property type="entry name" value="RTL1-rel"/>
</dbReference>